<gene>
    <name evidence="1" type="ORF">LMG28138_04774</name>
</gene>
<keyword evidence="2" id="KW-1185">Reference proteome</keyword>
<evidence type="ECO:0000313" key="1">
    <source>
        <dbReference type="EMBL" id="CAB3799973.1"/>
    </source>
</evidence>
<proteinExistence type="predicted"/>
<dbReference type="Proteomes" id="UP000494115">
    <property type="component" value="Unassembled WGS sequence"/>
</dbReference>
<sequence>MSTREPARGLSFLGRLKQGFRQWKRGPMPDCACGASNLAAPVDRRTQCATAGRGPTGQAGPVEHIEPDPERLTRVAIYALGGYFHSGCLGDMFVSTPDIWIERVEEHGR</sequence>
<name>A0A6S7BHS3_9BURK</name>
<dbReference type="RefSeq" id="WP_175107395.1">
    <property type="nucleotide sequence ID" value="NZ_CADIKM010000035.1"/>
</dbReference>
<protein>
    <submittedName>
        <fullName evidence="1">Uncharacterized protein</fullName>
    </submittedName>
</protein>
<organism evidence="1 2">
    <name type="scientific">Pararobbsia alpina</name>
    <dbReference type="NCBI Taxonomy" id="621374"/>
    <lineage>
        <taxon>Bacteria</taxon>
        <taxon>Pseudomonadati</taxon>
        <taxon>Pseudomonadota</taxon>
        <taxon>Betaproteobacteria</taxon>
        <taxon>Burkholderiales</taxon>
        <taxon>Burkholderiaceae</taxon>
        <taxon>Pararobbsia</taxon>
    </lineage>
</organism>
<reference evidence="1 2" key="1">
    <citation type="submission" date="2020-04" db="EMBL/GenBank/DDBJ databases">
        <authorList>
            <person name="De Canck E."/>
        </authorList>
    </citation>
    <scope>NUCLEOTIDE SEQUENCE [LARGE SCALE GENOMIC DNA]</scope>
    <source>
        <strain evidence="1 2">LMG 28138</strain>
    </source>
</reference>
<dbReference type="AlphaFoldDB" id="A0A6S7BHS3"/>
<dbReference type="EMBL" id="CADIKM010000035">
    <property type="protein sequence ID" value="CAB3799973.1"/>
    <property type="molecule type" value="Genomic_DNA"/>
</dbReference>
<evidence type="ECO:0000313" key="2">
    <source>
        <dbReference type="Proteomes" id="UP000494115"/>
    </source>
</evidence>
<accession>A0A6S7BHS3</accession>